<evidence type="ECO:0000313" key="2">
    <source>
        <dbReference type="Proteomes" id="UP000510721"/>
    </source>
</evidence>
<dbReference type="AlphaFoldDB" id="A0A859QU82"/>
<geneLocation type="plasmid" evidence="2">
    <name>pemeittgr7a</name>
</geneLocation>
<reference evidence="1 2" key="1">
    <citation type="submission" date="2019-06" db="EMBL/GenBank/DDBJ databases">
        <title>Complete genome sequence of Ensifer mexicanus ITTG R7 isolated from nodules of Acacia angustissima (Mill.) Kuntze.</title>
        <authorList>
            <person name="Rincon-Rosales R."/>
            <person name="Rogel M.A."/>
            <person name="Guerrero G."/>
            <person name="Rincon-Molina C.I."/>
            <person name="Lopez-Lopez A."/>
            <person name="Martinez-Romero E."/>
        </authorList>
    </citation>
    <scope>NUCLEOTIDE SEQUENCE [LARGE SCALE GENOMIC DNA]</scope>
    <source>
        <strain evidence="1 2">ITTG R7</strain>
        <plasmid evidence="2">pemeittgr7a</plasmid>
    </source>
</reference>
<sequence>MFAAFSVIFSIGVKRWSARKLVALFLAVFVVVAMSLSAGSHSRLHSPIERASHFANCGNDAKCSGSMQKRAAATPQPCANAVTAMMMPHENGEKRAGHCGSFMIRLNNSNSFLRSSASWTNWSFLRANALEDQSGDGVMGEAIEVRLTDDTSGTGYDVEVTYSHDKFWSYWNTYDAIENARREVRKLKASSPSNFNARIIRKDVVQ</sequence>
<dbReference type="RefSeq" id="WP_180941964.1">
    <property type="nucleotide sequence ID" value="NZ_CP041239.1"/>
</dbReference>
<gene>
    <name evidence="1" type="ORF">FKV68_21595</name>
</gene>
<evidence type="ECO:0000313" key="1">
    <source>
        <dbReference type="EMBL" id="QLL64056.1"/>
    </source>
</evidence>
<name>A0A859QU82_9HYPH</name>
<dbReference type="Proteomes" id="UP000510721">
    <property type="component" value="Plasmid pEmeITTGR7a"/>
</dbReference>
<organism evidence="1 2">
    <name type="scientific">Sinorhizobium mexicanum</name>
    <dbReference type="NCBI Taxonomy" id="375549"/>
    <lineage>
        <taxon>Bacteria</taxon>
        <taxon>Pseudomonadati</taxon>
        <taxon>Pseudomonadota</taxon>
        <taxon>Alphaproteobacteria</taxon>
        <taxon>Hyphomicrobiales</taxon>
        <taxon>Rhizobiaceae</taxon>
        <taxon>Sinorhizobium/Ensifer group</taxon>
        <taxon>Sinorhizobium</taxon>
    </lineage>
</organism>
<proteinExistence type="predicted"/>
<accession>A0A859QU82</accession>
<keyword evidence="2" id="KW-1185">Reference proteome</keyword>
<keyword evidence="1" id="KW-0614">Plasmid</keyword>
<dbReference type="KEGG" id="emx:FKV68_21595"/>
<protein>
    <submittedName>
        <fullName evidence="1">Uncharacterized protein</fullName>
    </submittedName>
</protein>
<dbReference type="EMBL" id="CP041239">
    <property type="protein sequence ID" value="QLL64056.1"/>
    <property type="molecule type" value="Genomic_DNA"/>
</dbReference>